<keyword evidence="2" id="KW-1185">Reference proteome</keyword>
<dbReference type="AlphaFoldDB" id="A0A7J7NQX0"/>
<feature type="non-terminal residue" evidence="1">
    <location>
        <position position="51"/>
    </location>
</feature>
<evidence type="ECO:0000313" key="1">
    <source>
        <dbReference type="EMBL" id="KAF6169354.1"/>
    </source>
</evidence>
<accession>A0A7J7NQX0</accession>
<sequence>YIIGRLLVRPIRPNRVHITGWLLVRPIRPNRVHITGRLNNIILYITGLQLV</sequence>
<comment type="caution">
    <text evidence="1">The sequence shown here is derived from an EMBL/GenBank/DDBJ whole genome shotgun (WGS) entry which is preliminary data.</text>
</comment>
<evidence type="ECO:0000313" key="2">
    <source>
        <dbReference type="Proteomes" id="UP000541444"/>
    </source>
</evidence>
<protein>
    <submittedName>
        <fullName evidence="1">Uncharacterized protein</fullName>
    </submittedName>
</protein>
<feature type="non-terminal residue" evidence="1">
    <location>
        <position position="1"/>
    </location>
</feature>
<proteinExistence type="predicted"/>
<reference evidence="1 2" key="1">
    <citation type="journal article" date="2020" name="IScience">
        <title>Genome Sequencing of the Endangered Kingdonia uniflora (Circaeasteraceae, Ranunculales) Reveals Potential Mechanisms of Evolutionary Specialization.</title>
        <authorList>
            <person name="Sun Y."/>
            <person name="Deng T."/>
            <person name="Zhang A."/>
            <person name="Moore M.J."/>
            <person name="Landis J.B."/>
            <person name="Lin N."/>
            <person name="Zhang H."/>
            <person name="Zhang X."/>
            <person name="Huang J."/>
            <person name="Zhang X."/>
            <person name="Sun H."/>
            <person name="Wang H."/>
        </authorList>
    </citation>
    <scope>NUCLEOTIDE SEQUENCE [LARGE SCALE GENOMIC DNA]</scope>
    <source>
        <strain evidence="1">TB1705</strain>
        <tissue evidence="1">Leaf</tissue>
    </source>
</reference>
<name>A0A7J7NQX0_9MAGN</name>
<dbReference type="EMBL" id="JACGCM010000665">
    <property type="protein sequence ID" value="KAF6169354.1"/>
    <property type="molecule type" value="Genomic_DNA"/>
</dbReference>
<dbReference type="Proteomes" id="UP000541444">
    <property type="component" value="Unassembled WGS sequence"/>
</dbReference>
<gene>
    <name evidence="1" type="ORF">GIB67_016524</name>
</gene>
<organism evidence="1 2">
    <name type="scientific">Kingdonia uniflora</name>
    <dbReference type="NCBI Taxonomy" id="39325"/>
    <lineage>
        <taxon>Eukaryota</taxon>
        <taxon>Viridiplantae</taxon>
        <taxon>Streptophyta</taxon>
        <taxon>Embryophyta</taxon>
        <taxon>Tracheophyta</taxon>
        <taxon>Spermatophyta</taxon>
        <taxon>Magnoliopsida</taxon>
        <taxon>Ranunculales</taxon>
        <taxon>Circaeasteraceae</taxon>
        <taxon>Kingdonia</taxon>
    </lineage>
</organism>